<reference evidence="1" key="1">
    <citation type="submission" date="2019-07" db="EMBL/GenBank/DDBJ databases">
        <title>Genomic Encyclopedia of Type Strains, Phase IV (KMG-IV): sequencing the most valuable type-strain genomes for metagenomic binning, comparative biology and taxonomic classification.</title>
        <authorList>
            <person name="Goeker M."/>
        </authorList>
    </citation>
    <scope>NUCLEOTIDE SEQUENCE</scope>
    <source>
        <strain evidence="1">DSM 44596</strain>
    </source>
</reference>
<dbReference type="InterPro" id="IPR025859">
    <property type="entry name" value="AurF/CmlI"/>
</dbReference>
<protein>
    <submittedName>
        <fullName evidence="1">Para-aminobenzoate N-oxygenase AurF</fullName>
    </submittedName>
</protein>
<dbReference type="GO" id="GO:0016491">
    <property type="term" value="F:oxidoreductase activity"/>
    <property type="evidence" value="ECO:0007669"/>
    <property type="project" value="InterPro"/>
</dbReference>
<comment type="caution">
    <text evidence="1">The sequence shown here is derived from an EMBL/GenBank/DDBJ whole genome shotgun (WGS) entry which is preliminary data.</text>
</comment>
<dbReference type="InterPro" id="IPR012348">
    <property type="entry name" value="RNR-like"/>
</dbReference>
<proteinExistence type="predicted"/>
<accession>A0A652YWZ9</accession>
<evidence type="ECO:0000313" key="1">
    <source>
        <dbReference type="EMBL" id="TYQ08223.1"/>
    </source>
</evidence>
<dbReference type="AlphaFoldDB" id="A0A652YWZ9"/>
<organism evidence="1">
    <name type="scientific">Nocardia globerula</name>
    <dbReference type="NCBI Taxonomy" id="1818"/>
    <lineage>
        <taxon>Bacteria</taxon>
        <taxon>Bacillati</taxon>
        <taxon>Actinomycetota</taxon>
        <taxon>Actinomycetes</taxon>
        <taxon>Mycobacteriales</taxon>
        <taxon>Nocardiaceae</taxon>
        <taxon>Nocardia</taxon>
    </lineage>
</organism>
<dbReference type="Gene3D" id="1.10.620.20">
    <property type="entry name" value="Ribonucleotide Reductase, subunit A"/>
    <property type="match status" value="1"/>
</dbReference>
<dbReference type="Pfam" id="PF11583">
    <property type="entry name" value="AurF"/>
    <property type="match status" value="1"/>
</dbReference>
<sequence length="316" mass="34862">MHNRVAPPALPGFDAEDPVESAIVRRLAENWPRRAAVKKPEPDLDDLFDHTKLDYPDSLLPFAQHPVYTALAPQQQERLRAWAWIAFNKNVMDIERCVVNPGFELLAVDAFDVGFADSVAVAVNQAMVDEQYHTLMHLNASSSTRRGRGWSLPTKSLPDVLTVRARAQALSECSDERSRAVVALAYMTVAEISISSYLDVIIDGEDIQPVNRATVRLHNRDELCHASIADALAVSVFDTLDSDERRRFVDGAADAMAAFAGNDFGAWRAIMDTEGIAGGHRMIDDVEHSPESGLLVQDFSGIKKLYDALGVDRPLP</sequence>
<gene>
    <name evidence="1" type="ORF">FNL38_101594</name>
</gene>
<dbReference type="EMBL" id="VNIQ01000001">
    <property type="protein sequence ID" value="TYQ08223.1"/>
    <property type="molecule type" value="Genomic_DNA"/>
</dbReference>
<name>A0A652YWZ9_NOCGL</name>